<comment type="caution">
    <text evidence="1">The sequence shown here is derived from an EMBL/GenBank/DDBJ whole genome shotgun (WGS) entry which is preliminary data.</text>
</comment>
<accession>A0ABW2H4B0</accession>
<proteinExistence type="predicted"/>
<evidence type="ECO:0000313" key="2">
    <source>
        <dbReference type="Proteomes" id="UP001596392"/>
    </source>
</evidence>
<name>A0ABW2H4B0_9ACTN</name>
<gene>
    <name evidence="1" type="ORF">ACFQO7_23725</name>
</gene>
<organism evidence="1 2">
    <name type="scientific">Catellatospora aurea</name>
    <dbReference type="NCBI Taxonomy" id="1337874"/>
    <lineage>
        <taxon>Bacteria</taxon>
        <taxon>Bacillati</taxon>
        <taxon>Actinomycetota</taxon>
        <taxon>Actinomycetes</taxon>
        <taxon>Micromonosporales</taxon>
        <taxon>Micromonosporaceae</taxon>
        <taxon>Catellatospora</taxon>
    </lineage>
</organism>
<reference evidence="2" key="1">
    <citation type="journal article" date="2019" name="Int. J. Syst. Evol. Microbiol.">
        <title>The Global Catalogue of Microorganisms (GCM) 10K type strain sequencing project: providing services to taxonomists for standard genome sequencing and annotation.</title>
        <authorList>
            <consortium name="The Broad Institute Genomics Platform"/>
            <consortium name="The Broad Institute Genome Sequencing Center for Infectious Disease"/>
            <person name="Wu L."/>
            <person name="Ma J."/>
        </authorList>
    </citation>
    <scope>NUCLEOTIDE SEQUENCE [LARGE SCALE GENOMIC DNA]</scope>
    <source>
        <strain evidence="2">CGMCC 1.9106</strain>
    </source>
</reference>
<keyword evidence="2" id="KW-1185">Reference proteome</keyword>
<sequence length="185" mass="19300">MSILATLASVGGTVLAVLLAARIHAFIPSRDLVELDAAARDVVTSATTAKGTLRVIATAPHPQALPPVPRGGRNVADGQAVFLEFAGPAPRRGVIEVQGRDEHGFAVLAVRGAAPGKALAAVLLHLRDAYAIVPRADFAWPSGSHRRSLIRFLLLGSGHLAAVTVAVLRNAEPDPARRPRIHVGP</sequence>
<dbReference type="RefSeq" id="WP_376808415.1">
    <property type="nucleotide sequence ID" value="NZ_JBHTAC010000027.1"/>
</dbReference>
<dbReference type="Proteomes" id="UP001596392">
    <property type="component" value="Unassembled WGS sequence"/>
</dbReference>
<evidence type="ECO:0000313" key="1">
    <source>
        <dbReference type="EMBL" id="MFC7245496.1"/>
    </source>
</evidence>
<dbReference type="EMBL" id="JBHTAC010000027">
    <property type="protein sequence ID" value="MFC7245496.1"/>
    <property type="molecule type" value="Genomic_DNA"/>
</dbReference>
<protein>
    <submittedName>
        <fullName evidence="1">Uncharacterized protein</fullName>
    </submittedName>
</protein>